<reference evidence="1 2" key="1">
    <citation type="submission" date="2013-11" db="EMBL/GenBank/DDBJ databases">
        <title>Opisthorchis viverrini - life in the bile duct.</title>
        <authorList>
            <person name="Young N.D."/>
            <person name="Nagarajan N."/>
            <person name="Lin S.J."/>
            <person name="Korhonen P.K."/>
            <person name="Jex A.R."/>
            <person name="Hall R.S."/>
            <person name="Safavi-Hemami H."/>
            <person name="Kaewkong W."/>
            <person name="Bertrand D."/>
            <person name="Gao S."/>
            <person name="Seet Q."/>
            <person name="Wongkham S."/>
            <person name="Teh B.T."/>
            <person name="Wongkham C."/>
            <person name="Intapan P.M."/>
            <person name="Maleewong W."/>
            <person name="Yang X."/>
            <person name="Hu M."/>
            <person name="Wang Z."/>
            <person name="Hofmann A."/>
            <person name="Sternberg P.W."/>
            <person name="Tan P."/>
            <person name="Wang J."/>
            <person name="Gasser R.B."/>
        </authorList>
    </citation>
    <scope>NUCLEOTIDE SEQUENCE [LARGE SCALE GENOMIC DNA]</scope>
</reference>
<accession>A0A074YY69</accession>
<dbReference type="Proteomes" id="UP000054324">
    <property type="component" value="Unassembled WGS sequence"/>
</dbReference>
<evidence type="ECO:0000313" key="1">
    <source>
        <dbReference type="EMBL" id="KER18132.1"/>
    </source>
</evidence>
<keyword evidence="2" id="KW-1185">Reference proteome</keyword>
<dbReference type="CTD" id="20330438"/>
<name>A0A074YY69_OPIVI</name>
<dbReference type="KEGG" id="ovi:T265_16273"/>
<proteinExistence type="predicted"/>
<feature type="non-terminal residue" evidence="1">
    <location>
        <position position="146"/>
    </location>
</feature>
<dbReference type="AlphaFoldDB" id="A0A074YY69"/>
<dbReference type="GeneID" id="20330438"/>
<dbReference type="RefSeq" id="XP_009178121.1">
    <property type="nucleotide sequence ID" value="XM_009179857.1"/>
</dbReference>
<dbReference type="EMBL" id="KL609676">
    <property type="protein sequence ID" value="KER18132.1"/>
    <property type="molecule type" value="Genomic_DNA"/>
</dbReference>
<evidence type="ECO:0000313" key="2">
    <source>
        <dbReference type="Proteomes" id="UP000054324"/>
    </source>
</evidence>
<gene>
    <name evidence="1" type="ORF">T265_16273</name>
</gene>
<dbReference type="STRING" id="6198.A0A074YY69"/>
<protein>
    <submittedName>
        <fullName evidence="1">Uncharacterized protein</fullName>
    </submittedName>
</protein>
<organism evidence="1 2">
    <name type="scientific">Opisthorchis viverrini</name>
    <name type="common">Southeast Asian liver fluke</name>
    <dbReference type="NCBI Taxonomy" id="6198"/>
    <lineage>
        <taxon>Eukaryota</taxon>
        <taxon>Metazoa</taxon>
        <taxon>Spiralia</taxon>
        <taxon>Lophotrochozoa</taxon>
        <taxon>Platyhelminthes</taxon>
        <taxon>Trematoda</taxon>
        <taxon>Digenea</taxon>
        <taxon>Opisthorchiida</taxon>
        <taxon>Opisthorchiata</taxon>
        <taxon>Opisthorchiidae</taxon>
        <taxon>Opisthorchis</taxon>
    </lineage>
</organism>
<sequence>MAFLKTGQVGFIHCAFDEVLEKAHRPSHHVSYRMNNTESGVLIDLAQPESVSIAIDPANTNFTVRRYKVVGISAKEYTGLLITTCTSVFSNLTAELDIYSPDRSVEINCSRTFTIQEPANGELEIKTIAQNYAHQPVPLGTEFICA</sequence>